<proteinExistence type="predicted"/>
<feature type="chain" id="PRO_5011706840" evidence="1">
    <location>
        <begin position="26"/>
        <end position="95"/>
    </location>
</feature>
<evidence type="ECO:0000313" key="2">
    <source>
        <dbReference type="EMBL" id="SDE97567.1"/>
    </source>
</evidence>
<name>A0A1G7HAT8_9BRAD</name>
<organism evidence="2 3">
    <name type="scientific">Bradyrhizobium brasilense</name>
    <dbReference type="NCBI Taxonomy" id="1419277"/>
    <lineage>
        <taxon>Bacteria</taxon>
        <taxon>Pseudomonadati</taxon>
        <taxon>Pseudomonadota</taxon>
        <taxon>Alphaproteobacteria</taxon>
        <taxon>Hyphomicrobiales</taxon>
        <taxon>Nitrobacteraceae</taxon>
        <taxon>Bradyrhizobium</taxon>
    </lineage>
</organism>
<reference evidence="2 3" key="1">
    <citation type="submission" date="2016-10" db="EMBL/GenBank/DDBJ databases">
        <authorList>
            <person name="de Groot N.N."/>
        </authorList>
    </citation>
    <scope>NUCLEOTIDE SEQUENCE [LARGE SCALE GENOMIC DNA]</scope>
    <source>
        <strain evidence="2 3">R5</strain>
    </source>
</reference>
<keyword evidence="1" id="KW-0732">Signal</keyword>
<dbReference type="AlphaFoldDB" id="A0A1G7HAT8"/>
<protein>
    <submittedName>
        <fullName evidence="2">Uncharacterized protein</fullName>
    </submittedName>
</protein>
<feature type="signal peptide" evidence="1">
    <location>
        <begin position="1"/>
        <end position="25"/>
    </location>
</feature>
<sequence>MRKMMITTAAIVTFAVAGSAFWPTARPDVAQFGDSVYETIWVWRIPAYANNPSWRVRWSWSDPLRAQARCCRALPTSLTPRENPPLLLSRRDLRV</sequence>
<dbReference type="Proteomes" id="UP000199245">
    <property type="component" value="Unassembled WGS sequence"/>
</dbReference>
<evidence type="ECO:0000313" key="3">
    <source>
        <dbReference type="Proteomes" id="UP000199245"/>
    </source>
</evidence>
<evidence type="ECO:0000256" key="1">
    <source>
        <dbReference type="SAM" id="SignalP"/>
    </source>
</evidence>
<gene>
    <name evidence="2" type="ORF">SAMN05216337_104133</name>
</gene>
<dbReference type="EMBL" id="FMZW01000041">
    <property type="protein sequence ID" value="SDE97567.1"/>
    <property type="molecule type" value="Genomic_DNA"/>
</dbReference>
<dbReference type="RefSeq" id="WP_092088264.1">
    <property type="nucleotide sequence ID" value="NZ_FMZW01000041.1"/>
</dbReference>
<accession>A0A1G7HAT8</accession>